<name>A0AAW4PDM5_9EURY</name>
<evidence type="ECO:0000259" key="5">
    <source>
        <dbReference type="Pfam" id="PF24793"/>
    </source>
</evidence>
<dbReference type="RefSeq" id="WP_220580375.1">
    <property type="nucleotide sequence ID" value="NZ_RKLT01000004.1"/>
</dbReference>
<dbReference type="Pfam" id="PF13385">
    <property type="entry name" value="Laminin_G_3"/>
    <property type="match status" value="1"/>
</dbReference>
<keyword evidence="3" id="KW-0326">Glycosidase</keyword>
<keyword evidence="2" id="KW-0119">Carbohydrate metabolism</keyword>
<protein>
    <recommendedName>
        <fullName evidence="5">Glucosamine inositolphosphorylceramide transferase 1 N-terminal domain-containing protein</fullName>
    </recommendedName>
</protein>
<evidence type="ECO:0000313" key="6">
    <source>
        <dbReference type="EMBL" id="MBX0295743.1"/>
    </source>
</evidence>
<dbReference type="InterPro" id="IPR006311">
    <property type="entry name" value="TAT_signal"/>
</dbReference>
<comment type="caution">
    <text evidence="6">The sequence shown here is derived from an EMBL/GenBank/DDBJ whole genome shotgun (WGS) entry which is preliminary data.</text>
</comment>
<dbReference type="InterPro" id="IPR013320">
    <property type="entry name" value="ConA-like_dom_sf"/>
</dbReference>
<evidence type="ECO:0000256" key="2">
    <source>
        <dbReference type="ARBA" id="ARBA00023277"/>
    </source>
</evidence>
<evidence type="ECO:0000256" key="1">
    <source>
        <dbReference type="ARBA" id="ARBA00022801"/>
    </source>
</evidence>
<organism evidence="6 7">
    <name type="scientific">Haloarcula nitratireducens</name>
    <dbReference type="NCBI Taxonomy" id="2487749"/>
    <lineage>
        <taxon>Archaea</taxon>
        <taxon>Methanobacteriati</taxon>
        <taxon>Methanobacteriota</taxon>
        <taxon>Stenosarchaea group</taxon>
        <taxon>Halobacteria</taxon>
        <taxon>Halobacteriales</taxon>
        <taxon>Haloarculaceae</taxon>
        <taxon>Haloarcula</taxon>
    </lineage>
</organism>
<reference evidence="6 7" key="1">
    <citation type="submission" date="2021-06" db="EMBL/GenBank/DDBJ databases">
        <title>Halomicroarcula sp. a new haloarchaeum isolated from saline soil.</title>
        <authorList>
            <person name="Duran-Viseras A."/>
            <person name="Sanchez-Porro C."/>
            <person name="Ventosa A."/>
        </authorList>
    </citation>
    <scope>NUCLEOTIDE SEQUENCE [LARGE SCALE GENOMIC DNA]</scope>
    <source>
        <strain evidence="6 7">F27</strain>
    </source>
</reference>
<gene>
    <name evidence="6" type="ORF">EGH23_12730</name>
</gene>
<dbReference type="InterPro" id="IPR023296">
    <property type="entry name" value="Glyco_hydro_beta-prop_sf"/>
</dbReference>
<accession>A0AAW4PDM5</accession>
<proteinExistence type="predicted"/>
<dbReference type="PANTHER" id="PTHR43772">
    <property type="entry name" value="ENDO-1,4-BETA-XYLANASE"/>
    <property type="match status" value="1"/>
</dbReference>
<dbReference type="SUPFAM" id="SSF75005">
    <property type="entry name" value="Arabinanase/levansucrase/invertase"/>
    <property type="match status" value="1"/>
</dbReference>
<dbReference type="GO" id="GO:0016798">
    <property type="term" value="F:hydrolase activity, acting on glycosyl bonds"/>
    <property type="evidence" value="ECO:0007669"/>
    <property type="project" value="UniProtKB-KW"/>
</dbReference>
<evidence type="ECO:0000256" key="3">
    <source>
        <dbReference type="ARBA" id="ARBA00023295"/>
    </source>
</evidence>
<dbReference type="PROSITE" id="PS51318">
    <property type="entry name" value="TAT"/>
    <property type="match status" value="1"/>
</dbReference>
<feature type="domain" description="Glucosamine inositolphosphorylceramide transferase 1 N-terminal" evidence="5">
    <location>
        <begin position="90"/>
        <end position="353"/>
    </location>
</feature>
<dbReference type="SUPFAM" id="SSF49899">
    <property type="entry name" value="Concanavalin A-like lectins/glucanases"/>
    <property type="match status" value="1"/>
</dbReference>
<keyword evidence="1" id="KW-0378">Hydrolase</keyword>
<dbReference type="InterPro" id="IPR052176">
    <property type="entry name" value="Glycosyl_Hydrlase_43_Enz"/>
</dbReference>
<feature type="compositionally biased region" description="Polar residues" evidence="4">
    <location>
        <begin position="35"/>
        <end position="53"/>
    </location>
</feature>
<dbReference type="Pfam" id="PF24793">
    <property type="entry name" value="GINT1_N"/>
    <property type="match status" value="1"/>
</dbReference>
<dbReference type="PANTHER" id="PTHR43772:SF2">
    <property type="entry name" value="PUTATIVE (AFU_ORTHOLOGUE AFUA_2G04480)-RELATED"/>
    <property type="match status" value="1"/>
</dbReference>
<evidence type="ECO:0000256" key="4">
    <source>
        <dbReference type="SAM" id="MobiDB-lite"/>
    </source>
</evidence>
<sequence length="595" mass="65620">MSDDSTERSQTATRRRMLAALSSVGAAGIAGCDGLSSSPETPENGTAPATDSAANGAEAGTDAQSKAVYTGETIPPTSYDDLASQAPTTAAPAGEVTNPVLSADDVTDFGRVDYVADPYMFREEGNWHLFFEVVNKNRSPDAAIGHASSKDGLDWQYTGIVLEKNAHTSYPFIWKWQGEYYMLPPTGKSVELWHAKDFPTGWERKGTLIEKEYFTHDPVIFRYNDRWWLFTSRENQDVMAFHSKELTASTDAWTAHSANPVVEDRQWAARQGGRPVVINDTPHLFFQDVEYEYGDKIRAFKVNELTTDAYSDTEAAHSPVLVGFGSGWNAIKMHHYDPWALGGDNGWRCAVDGAFDDSGDGVEWSIGIFDAPNHRDPNKQAIPYDAGKTNGYFRFDGNSTVAVDDSGNKNHGMIRGATKTDVGNCKGRRFEEGRDRVVFPTRFDAIDTDAFTLFFRGRLQSTKEPQALFDYSSRHIQRRLAARFDPGANGWKFDFTGTGGQTRPAVEAPVSAGEPFQLAIAYKQGDGYRIFQDGKELTQARDVGSVYHEVCLPLLGSTLPGQYSWKGDISHFGVFSEALTEKDLASFTSSVCSSK</sequence>
<evidence type="ECO:0000313" key="7">
    <source>
        <dbReference type="Proteomes" id="UP001430455"/>
    </source>
</evidence>
<keyword evidence="7" id="KW-1185">Reference proteome</keyword>
<dbReference type="EMBL" id="RKLT01000004">
    <property type="protein sequence ID" value="MBX0295743.1"/>
    <property type="molecule type" value="Genomic_DNA"/>
</dbReference>
<dbReference type="AlphaFoldDB" id="A0AAW4PDM5"/>
<dbReference type="InterPro" id="IPR056442">
    <property type="entry name" value="GINT1_N"/>
</dbReference>
<dbReference type="Gene3D" id="2.115.10.20">
    <property type="entry name" value="Glycosyl hydrolase domain, family 43"/>
    <property type="match status" value="1"/>
</dbReference>
<dbReference type="Proteomes" id="UP001430455">
    <property type="component" value="Unassembled WGS sequence"/>
</dbReference>
<dbReference type="Gene3D" id="2.60.120.200">
    <property type="match status" value="1"/>
</dbReference>
<feature type="region of interest" description="Disordered" evidence="4">
    <location>
        <begin position="29"/>
        <end position="97"/>
    </location>
</feature>